<dbReference type="Pfam" id="PF03619">
    <property type="entry name" value="Solute_trans_a"/>
    <property type="match status" value="1"/>
</dbReference>
<dbReference type="EMBL" id="BSYO01000033">
    <property type="protein sequence ID" value="GMH27910.1"/>
    <property type="molecule type" value="Genomic_DNA"/>
</dbReference>
<feature type="domain" description="Hydroxyproline O-arabinosyltransferase-like" evidence="5">
    <location>
        <begin position="100"/>
        <end position="136"/>
    </location>
</feature>
<dbReference type="InterPro" id="IPR056508">
    <property type="entry name" value="HPAT-like"/>
</dbReference>
<keyword evidence="7" id="KW-1185">Reference proteome</keyword>
<comment type="caution">
    <text evidence="6">The sequence shown here is derived from an EMBL/GenBank/DDBJ whole genome shotgun (WGS) entry which is preliminary data.</text>
</comment>
<proteinExistence type="predicted"/>
<keyword evidence="2" id="KW-0812">Transmembrane</keyword>
<sequence length="181" mass="19680">MSGFIKDAQDAADFQNFIVCVEMLIATVGHFYAFPCKEFVAADVGFSYGLTGCLAHALKLNDFYRDTVHQEDYGKGGLVDHVTKMPENLKRPKSGKALLGSDMGGFTRILHSESPDDLMQETPTFVVESLPLSLNRENGPVASIDPIGNSPVIIKKFGGDPNFVVDPLLLGLDQLCIDSRA</sequence>
<comment type="subcellular location">
    <subcellularLocation>
        <location evidence="1">Membrane</location>
        <topology evidence="1">Multi-pass membrane protein</topology>
    </subcellularLocation>
</comment>
<evidence type="ECO:0000256" key="1">
    <source>
        <dbReference type="ARBA" id="ARBA00004141"/>
    </source>
</evidence>
<evidence type="ECO:0000256" key="2">
    <source>
        <dbReference type="ARBA" id="ARBA00022692"/>
    </source>
</evidence>
<accession>A0AAD3TE88</accession>
<evidence type="ECO:0000259" key="5">
    <source>
        <dbReference type="Pfam" id="PF23452"/>
    </source>
</evidence>
<dbReference type="Proteomes" id="UP001279734">
    <property type="component" value="Unassembled WGS sequence"/>
</dbReference>
<evidence type="ECO:0000256" key="4">
    <source>
        <dbReference type="ARBA" id="ARBA00023136"/>
    </source>
</evidence>
<dbReference type="GO" id="GO:0016020">
    <property type="term" value="C:membrane"/>
    <property type="evidence" value="ECO:0007669"/>
    <property type="project" value="UniProtKB-SubCell"/>
</dbReference>
<evidence type="ECO:0000256" key="3">
    <source>
        <dbReference type="ARBA" id="ARBA00022989"/>
    </source>
</evidence>
<keyword evidence="3" id="KW-1133">Transmembrane helix</keyword>
<keyword evidence="4" id="KW-0472">Membrane</keyword>
<organism evidence="6 7">
    <name type="scientific">Nepenthes gracilis</name>
    <name type="common">Slender pitcher plant</name>
    <dbReference type="NCBI Taxonomy" id="150966"/>
    <lineage>
        <taxon>Eukaryota</taxon>
        <taxon>Viridiplantae</taxon>
        <taxon>Streptophyta</taxon>
        <taxon>Embryophyta</taxon>
        <taxon>Tracheophyta</taxon>
        <taxon>Spermatophyta</taxon>
        <taxon>Magnoliopsida</taxon>
        <taxon>eudicotyledons</taxon>
        <taxon>Gunneridae</taxon>
        <taxon>Pentapetalae</taxon>
        <taxon>Caryophyllales</taxon>
        <taxon>Nepenthaceae</taxon>
        <taxon>Nepenthes</taxon>
    </lineage>
</organism>
<evidence type="ECO:0000313" key="6">
    <source>
        <dbReference type="EMBL" id="GMH27910.1"/>
    </source>
</evidence>
<evidence type="ECO:0000313" key="7">
    <source>
        <dbReference type="Proteomes" id="UP001279734"/>
    </source>
</evidence>
<name>A0AAD3TE88_NEPGR</name>
<reference evidence="6" key="1">
    <citation type="submission" date="2023-05" db="EMBL/GenBank/DDBJ databases">
        <title>Nepenthes gracilis genome sequencing.</title>
        <authorList>
            <person name="Fukushima K."/>
        </authorList>
    </citation>
    <scope>NUCLEOTIDE SEQUENCE</scope>
    <source>
        <strain evidence="6">SING2019-196</strain>
    </source>
</reference>
<gene>
    <name evidence="6" type="ORF">Nepgr_029753</name>
</gene>
<protein>
    <recommendedName>
        <fullName evidence="5">Hydroxyproline O-arabinosyltransferase-like domain-containing protein</fullName>
    </recommendedName>
</protein>
<dbReference type="Pfam" id="PF23452">
    <property type="entry name" value="HPAT"/>
    <property type="match status" value="1"/>
</dbReference>
<dbReference type="AlphaFoldDB" id="A0AAD3TE88"/>
<dbReference type="InterPro" id="IPR005178">
    <property type="entry name" value="Ostalpha/TMEM184C"/>
</dbReference>